<keyword evidence="1" id="KW-1133">Transmembrane helix</keyword>
<sequence length="116" mass="12885">MNVDEFKVVCTECKYEHIIDKEAMYQLDNGGSCRCPNCLTLLSTRKPNKSRLKHLALLAAVFVSVIFIVLSNLFNLAFNSNIPVLIISCVIFVCLGMTVLMTKTKGVGEKNISHTC</sequence>
<dbReference type="RefSeq" id="WP_093278772.1">
    <property type="nucleotide sequence ID" value="NZ_FNDD01000035.1"/>
</dbReference>
<dbReference type="Proteomes" id="UP000198854">
    <property type="component" value="Unassembled WGS sequence"/>
</dbReference>
<name>A0A1G8G7W8_9VIBR</name>
<gene>
    <name evidence="2" type="ORF">SAMN04488136_13518</name>
</gene>
<evidence type="ECO:0000256" key="1">
    <source>
        <dbReference type="SAM" id="Phobius"/>
    </source>
</evidence>
<evidence type="ECO:0008006" key="4">
    <source>
        <dbReference type="Google" id="ProtNLM"/>
    </source>
</evidence>
<keyword evidence="3" id="KW-1185">Reference proteome</keyword>
<protein>
    <recommendedName>
        <fullName evidence="4">Cxxc_20_cxxc protein</fullName>
    </recommendedName>
</protein>
<reference evidence="2 3" key="1">
    <citation type="submission" date="2016-10" db="EMBL/GenBank/DDBJ databases">
        <authorList>
            <person name="de Groot N.N."/>
        </authorList>
    </citation>
    <scope>NUCLEOTIDE SEQUENCE [LARGE SCALE GENOMIC DNA]</scope>
    <source>
        <strain evidence="2 3">CGMCC 1.10228</strain>
    </source>
</reference>
<feature type="transmembrane region" description="Helical" evidence="1">
    <location>
        <begin position="82"/>
        <end position="101"/>
    </location>
</feature>
<accession>A0A1G8G7W8</accession>
<dbReference type="EMBL" id="FNDD01000035">
    <property type="protein sequence ID" value="SDH90499.1"/>
    <property type="molecule type" value="Genomic_DNA"/>
</dbReference>
<evidence type="ECO:0000313" key="3">
    <source>
        <dbReference type="Proteomes" id="UP000198854"/>
    </source>
</evidence>
<evidence type="ECO:0000313" key="2">
    <source>
        <dbReference type="EMBL" id="SDH90499.1"/>
    </source>
</evidence>
<feature type="transmembrane region" description="Helical" evidence="1">
    <location>
        <begin position="55"/>
        <end position="76"/>
    </location>
</feature>
<dbReference type="STRING" id="861298.SAMN04488136_13518"/>
<keyword evidence="1" id="KW-0472">Membrane</keyword>
<organism evidence="2 3">
    <name type="scientific">Vibrio xiamenensis</name>
    <dbReference type="NCBI Taxonomy" id="861298"/>
    <lineage>
        <taxon>Bacteria</taxon>
        <taxon>Pseudomonadati</taxon>
        <taxon>Pseudomonadota</taxon>
        <taxon>Gammaproteobacteria</taxon>
        <taxon>Vibrionales</taxon>
        <taxon>Vibrionaceae</taxon>
        <taxon>Vibrio</taxon>
    </lineage>
</organism>
<dbReference type="AlphaFoldDB" id="A0A1G8G7W8"/>
<keyword evidence="1" id="KW-0812">Transmembrane</keyword>
<proteinExistence type="predicted"/>